<organism evidence="1 4">
    <name type="scientific">Minwuia thermotolerans</name>
    <dbReference type="NCBI Taxonomy" id="2056226"/>
    <lineage>
        <taxon>Bacteria</taxon>
        <taxon>Pseudomonadati</taxon>
        <taxon>Pseudomonadota</taxon>
        <taxon>Alphaproteobacteria</taxon>
        <taxon>Minwuiales</taxon>
        <taxon>Minwuiaceae</taxon>
        <taxon>Minwuia</taxon>
    </lineage>
</organism>
<dbReference type="EMBL" id="PHIG01000033">
    <property type="protein sequence ID" value="PJK29327.1"/>
    <property type="molecule type" value="Genomic_DNA"/>
</dbReference>
<dbReference type="OrthoDB" id="7869901at2"/>
<keyword evidence="4" id="KW-1185">Reference proteome</keyword>
<dbReference type="RefSeq" id="WP_109796330.1">
    <property type="nucleotide sequence ID" value="NZ_PHIG01000018.1"/>
</dbReference>
<dbReference type="AlphaFoldDB" id="A0A2M9G0T1"/>
<evidence type="ECO:0000313" key="1">
    <source>
        <dbReference type="EMBL" id="PJK29327.1"/>
    </source>
</evidence>
<sequence length="95" mass="10670">MARRNAIADHRPMAASRTVLDLVEDRMIAIRCTRCGKNGRYRLRTLLRRFGPGMAVPDMLTALRDAGRCPRRGDRWSGCSLALAETPGPEFLIDE</sequence>
<evidence type="ECO:0000313" key="4">
    <source>
        <dbReference type="Proteomes" id="UP000229498"/>
    </source>
</evidence>
<reference evidence="1 4" key="1">
    <citation type="submission" date="2017-11" db="EMBL/GenBank/DDBJ databases">
        <title>Draft genome sequence of Rhizobiales bacterium SY3-13.</title>
        <authorList>
            <person name="Sun C."/>
        </authorList>
    </citation>
    <scope>NUCLEOTIDE SEQUENCE [LARGE SCALE GENOMIC DNA]</scope>
    <source>
        <strain evidence="1 4">SY3-13</strain>
    </source>
</reference>
<comment type="caution">
    <text evidence="1">The sequence shown here is derived from an EMBL/GenBank/DDBJ whole genome shotgun (WGS) entry which is preliminary data.</text>
</comment>
<evidence type="ECO:0000313" key="2">
    <source>
        <dbReference type="EMBL" id="PJK30488.1"/>
    </source>
</evidence>
<name>A0A2M9G0T1_9PROT</name>
<evidence type="ECO:0000313" key="3">
    <source>
        <dbReference type="EMBL" id="PJK30711.1"/>
    </source>
</evidence>
<accession>A0A2M9G0T1</accession>
<gene>
    <name evidence="3" type="ORF">CVT23_04910</name>
    <name evidence="2" type="ORF">CVT23_05960</name>
    <name evidence="1" type="ORF">CVT23_12035</name>
</gene>
<protein>
    <submittedName>
        <fullName evidence="1">Uncharacterized protein</fullName>
    </submittedName>
</protein>
<dbReference type="Proteomes" id="UP000229498">
    <property type="component" value="Unassembled WGS sequence"/>
</dbReference>
<dbReference type="EMBL" id="PHIG01000018">
    <property type="protein sequence ID" value="PJK30711.1"/>
    <property type="molecule type" value="Genomic_DNA"/>
</dbReference>
<dbReference type="EMBL" id="PHIG01000025">
    <property type="protein sequence ID" value="PJK30488.1"/>
    <property type="molecule type" value="Genomic_DNA"/>
</dbReference>
<proteinExistence type="predicted"/>